<evidence type="ECO:0000313" key="5">
    <source>
        <dbReference type="EMBL" id="MQL90546.1"/>
    </source>
</evidence>
<feature type="transmembrane region" description="Helical" evidence="3">
    <location>
        <begin position="202"/>
        <end position="220"/>
    </location>
</feature>
<feature type="transmembrane region" description="Helical" evidence="3">
    <location>
        <begin position="106"/>
        <end position="131"/>
    </location>
</feature>
<name>A0A843V5L6_COLES</name>
<dbReference type="SUPFAM" id="SSF69593">
    <property type="entry name" value="Glycerol-3-phosphate (1)-acyltransferase"/>
    <property type="match status" value="1"/>
</dbReference>
<dbReference type="PANTHER" id="PTHR10434:SF60">
    <property type="entry name" value="1-ACYL-SN-GLYCEROL-3-PHOSPHATE ACYLTRANSFERASE LPAT1, CHLOROPLASTIC"/>
    <property type="match status" value="1"/>
</dbReference>
<keyword evidence="1" id="KW-0808">Transferase</keyword>
<keyword evidence="3" id="KW-0812">Transmembrane</keyword>
<protein>
    <recommendedName>
        <fullName evidence="4">Phospholipid/glycerol acyltransferase domain-containing protein</fullName>
    </recommendedName>
</protein>
<dbReference type="Proteomes" id="UP000652761">
    <property type="component" value="Unassembled WGS sequence"/>
</dbReference>
<comment type="caution">
    <text evidence="5">The sequence shown here is derived from an EMBL/GenBank/DDBJ whole genome shotgun (WGS) entry which is preliminary data.</text>
</comment>
<gene>
    <name evidence="5" type="ORF">Taro_023143</name>
</gene>
<organism evidence="5 6">
    <name type="scientific">Colocasia esculenta</name>
    <name type="common">Wild taro</name>
    <name type="synonym">Arum esculentum</name>
    <dbReference type="NCBI Taxonomy" id="4460"/>
    <lineage>
        <taxon>Eukaryota</taxon>
        <taxon>Viridiplantae</taxon>
        <taxon>Streptophyta</taxon>
        <taxon>Embryophyta</taxon>
        <taxon>Tracheophyta</taxon>
        <taxon>Spermatophyta</taxon>
        <taxon>Magnoliopsida</taxon>
        <taxon>Liliopsida</taxon>
        <taxon>Araceae</taxon>
        <taxon>Aroideae</taxon>
        <taxon>Colocasieae</taxon>
        <taxon>Colocasia</taxon>
    </lineage>
</organism>
<dbReference type="Pfam" id="PF01553">
    <property type="entry name" value="Acyltransferase"/>
    <property type="match status" value="1"/>
</dbReference>
<keyword evidence="3" id="KW-0472">Membrane</keyword>
<dbReference type="GO" id="GO:0003841">
    <property type="term" value="F:1-acylglycerol-3-phosphate O-acyltransferase activity"/>
    <property type="evidence" value="ECO:0007669"/>
    <property type="project" value="TreeGrafter"/>
</dbReference>
<accession>A0A843V5L6</accession>
<keyword evidence="3" id="KW-1133">Transmembrane helix</keyword>
<evidence type="ECO:0000256" key="3">
    <source>
        <dbReference type="SAM" id="Phobius"/>
    </source>
</evidence>
<dbReference type="EMBL" id="NMUH01001252">
    <property type="protein sequence ID" value="MQL90546.1"/>
    <property type="molecule type" value="Genomic_DNA"/>
</dbReference>
<evidence type="ECO:0000256" key="2">
    <source>
        <dbReference type="ARBA" id="ARBA00023315"/>
    </source>
</evidence>
<proteinExistence type="predicted"/>
<dbReference type="AlphaFoldDB" id="A0A843V5L6"/>
<sequence length="356" mass="39573">METLALLRPHDPLTLARFRRFGSPQARAHLGTSPSSQVVSLAFPVFCLGTQLPKLSCVLRSWKNHHIARGKTVTKSRIVTTMGSLEFSTHPLIESQVGSRIRGACFYAVTAVSAIFLFMAMVVVHPFVLLFDRYRRRAHHLVAKVWASLTMSPFCRMEFEGLENLPPDDAAAVYVSNHQSFLDIYTLLTLGKSFKFISKRGVLLFPIIGWAMFLMGIIPLRRVDTRSQLDCLKRCIALVKKGTSVYFFPEGTRSKDGKLCAFKKGAFSVAVKTGAPIVPITLLGMGRLMPPGMEGSLNAGSVKVVIHEPIQGNDADILCSSAWKDRMEIESVPCNEGQREDRIEAKEKKRACLSWS</sequence>
<reference evidence="5" key="1">
    <citation type="submission" date="2017-07" db="EMBL/GenBank/DDBJ databases">
        <title>Taro Niue Genome Assembly and Annotation.</title>
        <authorList>
            <person name="Atibalentja N."/>
            <person name="Keating K."/>
            <person name="Fields C.J."/>
        </authorList>
    </citation>
    <scope>NUCLEOTIDE SEQUENCE</scope>
    <source>
        <strain evidence="5">Niue_2</strain>
        <tissue evidence="5">Leaf</tissue>
    </source>
</reference>
<feature type="domain" description="Phospholipid/glycerol acyltransferase" evidence="4">
    <location>
        <begin position="172"/>
        <end position="285"/>
    </location>
</feature>
<dbReference type="CDD" id="cd07989">
    <property type="entry name" value="LPLAT_AGPAT-like"/>
    <property type="match status" value="1"/>
</dbReference>
<dbReference type="OrthoDB" id="417078at2759"/>
<evidence type="ECO:0000313" key="6">
    <source>
        <dbReference type="Proteomes" id="UP000652761"/>
    </source>
</evidence>
<evidence type="ECO:0000256" key="1">
    <source>
        <dbReference type="ARBA" id="ARBA00022679"/>
    </source>
</evidence>
<keyword evidence="2" id="KW-0012">Acyltransferase</keyword>
<dbReference type="InterPro" id="IPR002123">
    <property type="entry name" value="Plipid/glycerol_acylTrfase"/>
</dbReference>
<dbReference type="PANTHER" id="PTHR10434">
    <property type="entry name" value="1-ACYL-SN-GLYCEROL-3-PHOSPHATE ACYLTRANSFERASE"/>
    <property type="match status" value="1"/>
</dbReference>
<evidence type="ECO:0000259" key="4">
    <source>
        <dbReference type="SMART" id="SM00563"/>
    </source>
</evidence>
<dbReference type="SMART" id="SM00563">
    <property type="entry name" value="PlsC"/>
    <property type="match status" value="1"/>
</dbReference>
<keyword evidence="6" id="KW-1185">Reference proteome</keyword>
<dbReference type="GO" id="GO:0006654">
    <property type="term" value="P:phosphatidic acid biosynthetic process"/>
    <property type="evidence" value="ECO:0007669"/>
    <property type="project" value="TreeGrafter"/>
</dbReference>